<proteinExistence type="predicted"/>
<dbReference type="AlphaFoldDB" id="A0A0A9SZ69"/>
<reference evidence="1" key="2">
    <citation type="journal article" date="2015" name="Data Brief">
        <title>Shoot transcriptome of the giant reed, Arundo donax.</title>
        <authorList>
            <person name="Barrero R.A."/>
            <person name="Guerrero F.D."/>
            <person name="Moolhuijzen P."/>
            <person name="Goolsby J.A."/>
            <person name="Tidwell J."/>
            <person name="Bellgard S.E."/>
            <person name="Bellgard M.I."/>
        </authorList>
    </citation>
    <scope>NUCLEOTIDE SEQUENCE</scope>
    <source>
        <tissue evidence="1">Shoot tissue taken approximately 20 cm above the soil surface</tissue>
    </source>
</reference>
<protein>
    <submittedName>
        <fullName evidence="1">Uncharacterized protein</fullName>
    </submittedName>
</protein>
<sequence length="25" mass="2847">MGYGQCSSYKLVYILQKKEPSDHAT</sequence>
<evidence type="ECO:0000313" key="1">
    <source>
        <dbReference type="EMBL" id="JAD27232.1"/>
    </source>
</evidence>
<accession>A0A0A9SZ69</accession>
<reference evidence="1" key="1">
    <citation type="submission" date="2014-09" db="EMBL/GenBank/DDBJ databases">
        <authorList>
            <person name="Magalhaes I.L.F."/>
            <person name="Oliveira U."/>
            <person name="Santos F.R."/>
            <person name="Vidigal T.H.D.A."/>
            <person name="Brescovit A.D."/>
            <person name="Santos A.J."/>
        </authorList>
    </citation>
    <scope>NUCLEOTIDE SEQUENCE</scope>
    <source>
        <tissue evidence="1">Shoot tissue taken approximately 20 cm above the soil surface</tissue>
    </source>
</reference>
<organism evidence="1">
    <name type="scientific">Arundo donax</name>
    <name type="common">Giant reed</name>
    <name type="synonym">Donax arundinaceus</name>
    <dbReference type="NCBI Taxonomy" id="35708"/>
    <lineage>
        <taxon>Eukaryota</taxon>
        <taxon>Viridiplantae</taxon>
        <taxon>Streptophyta</taxon>
        <taxon>Embryophyta</taxon>
        <taxon>Tracheophyta</taxon>
        <taxon>Spermatophyta</taxon>
        <taxon>Magnoliopsida</taxon>
        <taxon>Liliopsida</taxon>
        <taxon>Poales</taxon>
        <taxon>Poaceae</taxon>
        <taxon>PACMAD clade</taxon>
        <taxon>Arundinoideae</taxon>
        <taxon>Arundineae</taxon>
        <taxon>Arundo</taxon>
    </lineage>
</organism>
<dbReference type="EMBL" id="GBRH01270663">
    <property type="protein sequence ID" value="JAD27232.1"/>
    <property type="molecule type" value="Transcribed_RNA"/>
</dbReference>
<name>A0A0A9SZ69_ARUDO</name>